<feature type="region of interest" description="Disordered" evidence="1">
    <location>
        <begin position="17"/>
        <end position="48"/>
    </location>
</feature>
<organism evidence="2">
    <name type="scientific">Virus NIOZ-UU157</name>
    <dbReference type="NCBI Taxonomy" id="2763269"/>
    <lineage>
        <taxon>Viruses</taxon>
    </lineage>
</organism>
<gene>
    <name evidence="2" type="ORF">NIOZUU157_00018</name>
</gene>
<name>A0A7S9XG01_9VIRU</name>
<accession>A0A7S9XG01</accession>
<feature type="compositionally biased region" description="Basic and acidic residues" evidence="1">
    <location>
        <begin position="37"/>
        <end position="48"/>
    </location>
</feature>
<sequence>MGKQNKKLIKNLEKYEEEKAKQQESKVYGQKPVKQTSGKEKSTRMYNS</sequence>
<evidence type="ECO:0000313" key="2">
    <source>
        <dbReference type="EMBL" id="QPI16138.1"/>
    </source>
</evidence>
<dbReference type="EMBL" id="MW030534">
    <property type="protein sequence ID" value="QPI16138.1"/>
    <property type="molecule type" value="Genomic_DNA"/>
</dbReference>
<evidence type="ECO:0000256" key="1">
    <source>
        <dbReference type="SAM" id="MobiDB-lite"/>
    </source>
</evidence>
<reference evidence="2" key="1">
    <citation type="submission" date="2020-08" db="EMBL/GenBank/DDBJ databases">
        <title>Bridging the membrane lipid divide: bacteria of the FCB group superphylum have the potential to synthesize archaeal ether lipids.</title>
        <authorList>
            <person name="Villanueva L."/>
            <person name="von Meijenfeldt F.A.B."/>
            <person name="Westbye A.B."/>
            <person name="Yadav S."/>
            <person name="Hopmans E.C."/>
            <person name="Dutilh B.E."/>
            <person name="Sinninghe Damste J.S."/>
        </authorList>
    </citation>
    <scope>NUCLEOTIDE SEQUENCE</scope>
    <source>
        <strain evidence="2">NIOZ-UU157</strain>
    </source>
</reference>
<protein>
    <submittedName>
        <fullName evidence="2">Uncharacterized protein</fullName>
    </submittedName>
</protein>
<proteinExistence type="predicted"/>